<evidence type="ECO:0000313" key="2">
    <source>
        <dbReference type="EMBL" id="PSJ27784.1"/>
    </source>
</evidence>
<protein>
    <recommendedName>
        <fullName evidence="4">Integral membrane protein</fullName>
    </recommendedName>
</protein>
<feature type="transmembrane region" description="Helical" evidence="1">
    <location>
        <begin position="388"/>
        <end position="410"/>
    </location>
</feature>
<feature type="transmembrane region" description="Helical" evidence="1">
    <location>
        <begin position="342"/>
        <end position="368"/>
    </location>
</feature>
<proteinExistence type="predicted"/>
<dbReference type="InterPro" id="IPR047724">
    <property type="entry name" value="Streptophobe"/>
</dbReference>
<feature type="transmembrane region" description="Helical" evidence="1">
    <location>
        <begin position="18"/>
        <end position="42"/>
    </location>
</feature>
<reference evidence="2 3" key="1">
    <citation type="submission" date="2018-03" db="EMBL/GenBank/DDBJ databases">
        <title>Chitinolytic properties of Streptosporangium nondiastaticum TBG75A20.</title>
        <authorList>
            <person name="Gayathri V."/>
            <person name="Shiburaj S."/>
        </authorList>
    </citation>
    <scope>NUCLEOTIDE SEQUENCE [LARGE SCALE GENOMIC DNA]</scope>
    <source>
        <strain evidence="2 3">TBG75A20</strain>
    </source>
</reference>
<dbReference type="EMBL" id="PXWG01000035">
    <property type="protein sequence ID" value="PSJ27784.1"/>
    <property type="molecule type" value="Genomic_DNA"/>
</dbReference>
<accession>A0A9X7JPZ6</accession>
<feature type="transmembrane region" description="Helical" evidence="1">
    <location>
        <begin position="116"/>
        <end position="136"/>
    </location>
</feature>
<dbReference type="RefSeq" id="WP_106676956.1">
    <property type="nucleotide sequence ID" value="NZ_PXWG01000035.1"/>
</dbReference>
<feature type="transmembrane region" description="Helical" evidence="1">
    <location>
        <begin position="244"/>
        <end position="267"/>
    </location>
</feature>
<feature type="transmembrane region" description="Helical" evidence="1">
    <location>
        <begin position="80"/>
        <end position="104"/>
    </location>
</feature>
<feature type="transmembrane region" description="Helical" evidence="1">
    <location>
        <begin position="173"/>
        <end position="191"/>
    </location>
</feature>
<keyword evidence="3" id="KW-1185">Reference proteome</keyword>
<dbReference type="Proteomes" id="UP000242427">
    <property type="component" value="Unassembled WGS sequence"/>
</dbReference>
<evidence type="ECO:0000256" key="1">
    <source>
        <dbReference type="SAM" id="Phobius"/>
    </source>
</evidence>
<gene>
    <name evidence="2" type="ORF">B7P34_15675</name>
</gene>
<dbReference type="OrthoDB" id="3872592at2"/>
<feature type="transmembrane region" description="Helical" evidence="1">
    <location>
        <begin position="310"/>
        <end position="330"/>
    </location>
</feature>
<feature type="transmembrane region" description="Helical" evidence="1">
    <location>
        <begin position="211"/>
        <end position="232"/>
    </location>
</feature>
<evidence type="ECO:0008006" key="4">
    <source>
        <dbReference type="Google" id="ProtNLM"/>
    </source>
</evidence>
<evidence type="ECO:0000313" key="3">
    <source>
        <dbReference type="Proteomes" id="UP000242427"/>
    </source>
</evidence>
<sequence>MSQPPGGAPSFVRAWGDALAAVAAGVAAMFAVAALGLWAAGAGGLPDGAFPSVTAATVVTAVGGTVELSGDAGILGRTGAGIAVVPLSVTLAGAVALAAVFLLPLRHHAVTSGRGLLARVARTAVLWLLALLLITLGARHDFRIDLGDSLLGDIGEALDVAPRVGFRASLGPTLGYGLLWLLVLLAVAVAASRKTPLPSRLLRFQDPVRPVAFAMVVLLLGYVLLGLVVGLVSAAVRGHAGETMAVLLLGLPNLAWMAFGLGLGGAWDGRVPGTSLGLPMPKPLTAVLREHGDQPSTLTVSTLAQHDGRAWLLVAVAVVALLAAAFLMAVRSPATTRPWEHAVQLGAALAVTLFVIGTLTRISARFGLSLLGITDMSAFGGEVALRPHLLTLVGLGLLWGLVAGFVASALSRRIRRRGLAGEAGPSGPA</sequence>
<feature type="transmembrane region" description="Helical" evidence="1">
    <location>
        <begin position="48"/>
        <end position="68"/>
    </location>
</feature>
<dbReference type="AlphaFoldDB" id="A0A9X7JPZ6"/>
<keyword evidence="1" id="KW-0472">Membrane</keyword>
<keyword evidence="1" id="KW-0812">Transmembrane</keyword>
<organism evidence="2 3">
    <name type="scientific">Streptosporangium nondiastaticum</name>
    <dbReference type="NCBI Taxonomy" id="35764"/>
    <lineage>
        <taxon>Bacteria</taxon>
        <taxon>Bacillati</taxon>
        <taxon>Actinomycetota</taxon>
        <taxon>Actinomycetes</taxon>
        <taxon>Streptosporangiales</taxon>
        <taxon>Streptosporangiaceae</taxon>
        <taxon>Streptosporangium</taxon>
    </lineage>
</organism>
<dbReference type="NCBIfam" id="NF038391">
    <property type="entry name" value="streptophobe"/>
    <property type="match status" value="1"/>
</dbReference>
<name>A0A9X7JPZ6_9ACTN</name>
<comment type="caution">
    <text evidence="2">The sequence shown here is derived from an EMBL/GenBank/DDBJ whole genome shotgun (WGS) entry which is preliminary data.</text>
</comment>
<keyword evidence="1" id="KW-1133">Transmembrane helix</keyword>